<evidence type="ECO:0000259" key="6">
    <source>
        <dbReference type="Pfam" id="PF01625"/>
    </source>
</evidence>
<gene>
    <name evidence="5 7" type="primary">msrA</name>
    <name evidence="7" type="ORF">FEF27_10465</name>
</gene>
<name>A0A5R9A539_9MICC</name>
<accession>A0A5R9A539</accession>
<dbReference type="RefSeq" id="WP_138170809.1">
    <property type="nucleotide sequence ID" value="NZ_VAWA01000015.1"/>
</dbReference>
<evidence type="ECO:0000256" key="4">
    <source>
        <dbReference type="ARBA" id="ARBA00048782"/>
    </source>
</evidence>
<dbReference type="PANTHER" id="PTHR43774">
    <property type="entry name" value="PEPTIDE METHIONINE SULFOXIDE REDUCTASE"/>
    <property type="match status" value="1"/>
</dbReference>
<evidence type="ECO:0000256" key="3">
    <source>
        <dbReference type="ARBA" id="ARBA00047806"/>
    </source>
</evidence>
<evidence type="ECO:0000256" key="1">
    <source>
        <dbReference type="ARBA" id="ARBA00005591"/>
    </source>
</evidence>
<keyword evidence="8" id="KW-1185">Reference proteome</keyword>
<comment type="similarity">
    <text evidence="1 5">Belongs to the MsrA Met sulfoxide reductase family.</text>
</comment>
<dbReference type="Pfam" id="PF01625">
    <property type="entry name" value="PMSR"/>
    <property type="match status" value="1"/>
</dbReference>
<evidence type="ECO:0000313" key="8">
    <source>
        <dbReference type="Proteomes" id="UP000306544"/>
    </source>
</evidence>
<dbReference type="GO" id="GO:0008113">
    <property type="term" value="F:peptide-methionine (S)-S-oxide reductase activity"/>
    <property type="evidence" value="ECO:0007669"/>
    <property type="project" value="UniProtKB-UniRule"/>
</dbReference>
<comment type="function">
    <text evidence="5">Has an important function as a repair enzyme for proteins that have been inactivated by oxidation. Catalyzes the reversible oxidation-reduction of methionine sulfoxide in proteins to methionine.</text>
</comment>
<feature type="domain" description="Peptide methionine sulphoxide reductase MsrA" evidence="6">
    <location>
        <begin position="6"/>
        <end position="155"/>
    </location>
</feature>
<dbReference type="EC" id="1.8.4.11" evidence="5"/>
<dbReference type="GO" id="GO:0033744">
    <property type="term" value="F:L-methionine:thioredoxin-disulfide S-oxidoreductase activity"/>
    <property type="evidence" value="ECO:0007669"/>
    <property type="project" value="RHEA"/>
</dbReference>
<evidence type="ECO:0000256" key="5">
    <source>
        <dbReference type="HAMAP-Rule" id="MF_01401"/>
    </source>
</evidence>
<dbReference type="OrthoDB" id="4174719at2"/>
<proteinExistence type="inferred from homology"/>
<dbReference type="InterPro" id="IPR036509">
    <property type="entry name" value="Met_Sox_Rdtase_MsrA_sf"/>
</dbReference>
<comment type="caution">
    <text evidence="7">The sequence shown here is derived from an EMBL/GenBank/DDBJ whole genome shotgun (WGS) entry which is preliminary data.</text>
</comment>
<dbReference type="SUPFAM" id="SSF55068">
    <property type="entry name" value="Peptide methionine sulfoxide reductase"/>
    <property type="match status" value="1"/>
</dbReference>
<sequence>MTDRTVVLAAGCFWCLDSIARKLIGVSRVRSVYTGGTGPAHYHAVCSGTTGHAEAVEITFDPGELPAEVLYEIFFSTHDPTSLNRQGYDVGTQYRSAMFYTSAAEKAEFQQAIDAAQRHFTAPIVTALEPLGQVYEAEPEHQDFHSRQPGVGYCQFIIDPKVAKLRAGWSQWLRQEVSA</sequence>
<dbReference type="NCBIfam" id="TIGR00401">
    <property type="entry name" value="msrA"/>
    <property type="match status" value="1"/>
</dbReference>
<evidence type="ECO:0000313" key="7">
    <source>
        <dbReference type="EMBL" id="TLP73165.1"/>
    </source>
</evidence>
<dbReference type="EMBL" id="VAWA01000015">
    <property type="protein sequence ID" value="TLP73165.1"/>
    <property type="molecule type" value="Genomic_DNA"/>
</dbReference>
<organism evidence="7 8">
    <name type="scientific">Nesterenkonia sphaerica</name>
    <dbReference type="NCBI Taxonomy" id="1804988"/>
    <lineage>
        <taxon>Bacteria</taxon>
        <taxon>Bacillati</taxon>
        <taxon>Actinomycetota</taxon>
        <taxon>Actinomycetes</taxon>
        <taxon>Micrococcales</taxon>
        <taxon>Micrococcaceae</taxon>
        <taxon>Nesterenkonia</taxon>
    </lineage>
</organism>
<feature type="active site" evidence="5">
    <location>
        <position position="12"/>
    </location>
</feature>
<dbReference type="HAMAP" id="MF_01401">
    <property type="entry name" value="MsrA"/>
    <property type="match status" value="1"/>
</dbReference>
<reference evidence="7 8" key="1">
    <citation type="submission" date="2019-05" db="EMBL/GenBank/DDBJ databases">
        <title>Nesterenkonia sp. GY239, isolated from the Southern Atlantic Ocean.</title>
        <authorList>
            <person name="Zhang G."/>
        </authorList>
    </citation>
    <scope>NUCLEOTIDE SEQUENCE [LARGE SCALE GENOMIC DNA]</scope>
    <source>
        <strain evidence="7 8">GY239</strain>
    </source>
</reference>
<dbReference type="InterPro" id="IPR002569">
    <property type="entry name" value="Met_Sox_Rdtase_MsrA_dom"/>
</dbReference>
<protein>
    <recommendedName>
        <fullName evidence="5">Peptide methionine sulfoxide reductase MsrA</fullName>
        <shortName evidence="5">Protein-methionine-S-oxide reductase</shortName>
        <ecNumber evidence="5">1.8.4.11</ecNumber>
    </recommendedName>
    <alternativeName>
        <fullName evidence="5">Peptide-methionine (S)-S-oxide reductase</fullName>
        <shortName evidence="5">Peptide Met(O) reductase</shortName>
    </alternativeName>
</protein>
<dbReference type="AlphaFoldDB" id="A0A5R9A539"/>
<keyword evidence="2 5" id="KW-0560">Oxidoreductase</keyword>
<evidence type="ECO:0000256" key="2">
    <source>
        <dbReference type="ARBA" id="ARBA00023002"/>
    </source>
</evidence>
<dbReference type="Proteomes" id="UP000306544">
    <property type="component" value="Unassembled WGS sequence"/>
</dbReference>
<dbReference type="PANTHER" id="PTHR43774:SF1">
    <property type="entry name" value="PEPTIDE METHIONINE SULFOXIDE REDUCTASE MSRA 2"/>
    <property type="match status" value="1"/>
</dbReference>
<comment type="catalytic activity">
    <reaction evidence="3 5">
        <text>L-methionyl-[protein] + [thioredoxin]-disulfide + H2O = L-methionyl-(S)-S-oxide-[protein] + [thioredoxin]-dithiol</text>
        <dbReference type="Rhea" id="RHEA:14217"/>
        <dbReference type="Rhea" id="RHEA-COMP:10698"/>
        <dbReference type="Rhea" id="RHEA-COMP:10700"/>
        <dbReference type="Rhea" id="RHEA-COMP:12313"/>
        <dbReference type="Rhea" id="RHEA-COMP:12315"/>
        <dbReference type="ChEBI" id="CHEBI:15377"/>
        <dbReference type="ChEBI" id="CHEBI:16044"/>
        <dbReference type="ChEBI" id="CHEBI:29950"/>
        <dbReference type="ChEBI" id="CHEBI:44120"/>
        <dbReference type="ChEBI" id="CHEBI:50058"/>
        <dbReference type="EC" id="1.8.4.11"/>
    </reaction>
</comment>
<dbReference type="Gene3D" id="3.30.1060.10">
    <property type="entry name" value="Peptide methionine sulphoxide reductase MsrA"/>
    <property type="match status" value="1"/>
</dbReference>
<comment type="catalytic activity">
    <reaction evidence="4 5">
        <text>[thioredoxin]-disulfide + L-methionine + H2O = L-methionine (S)-S-oxide + [thioredoxin]-dithiol</text>
        <dbReference type="Rhea" id="RHEA:19993"/>
        <dbReference type="Rhea" id="RHEA-COMP:10698"/>
        <dbReference type="Rhea" id="RHEA-COMP:10700"/>
        <dbReference type="ChEBI" id="CHEBI:15377"/>
        <dbReference type="ChEBI" id="CHEBI:29950"/>
        <dbReference type="ChEBI" id="CHEBI:50058"/>
        <dbReference type="ChEBI" id="CHEBI:57844"/>
        <dbReference type="ChEBI" id="CHEBI:58772"/>
        <dbReference type="EC" id="1.8.4.11"/>
    </reaction>
</comment>